<dbReference type="Gene3D" id="3.30.70.3290">
    <property type="match status" value="1"/>
</dbReference>
<dbReference type="PROSITE" id="PS52019">
    <property type="entry name" value="PKS_MFAS_DH"/>
    <property type="match status" value="1"/>
</dbReference>
<dbReference type="InterPro" id="IPR036291">
    <property type="entry name" value="NAD(P)-bd_dom_sf"/>
</dbReference>
<dbReference type="Pfam" id="PF21089">
    <property type="entry name" value="PKS_DH_N"/>
    <property type="match status" value="1"/>
</dbReference>
<dbReference type="PANTHER" id="PTHR43775:SF51">
    <property type="entry name" value="INACTIVE PHENOLPHTHIOCEROL SYNTHESIS POLYKETIDE SYNTHASE TYPE I PKS1-RELATED"/>
    <property type="match status" value="1"/>
</dbReference>
<dbReference type="InterPro" id="IPR049551">
    <property type="entry name" value="PKS_DH_C"/>
</dbReference>
<dbReference type="InterPro" id="IPR050091">
    <property type="entry name" value="PKS_NRPS_Biosynth_Enz"/>
</dbReference>
<dbReference type="Gene3D" id="3.10.129.110">
    <property type="entry name" value="Polyketide synthase dehydratase"/>
    <property type="match status" value="1"/>
</dbReference>
<evidence type="ECO:0000259" key="5">
    <source>
        <dbReference type="PROSITE" id="PS50075"/>
    </source>
</evidence>
<dbReference type="SMART" id="SM00823">
    <property type="entry name" value="PKS_PP"/>
    <property type="match status" value="1"/>
</dbReference>
<feature type="region of interest" description="C-terminal hotdog fold" evidence="4">
    <location>
        <begin position="221"/>
        <end position="360"/>
    </location>
</feature>
<keyword evidence="2" id="KW-0597">Phosphoprotein</keyword>
<dbReference type="InterPro" id="IPR036736">
    <property type="entry name" value="ACP-like_sf"/>
</dbReference>
<dbReference type="Gene3D" id="3.40.50.720">
    <property type="entry name" value="NAD(P)-binding Rossmann-like Domain"/>
    <property type="match status" value="1"/>
</dbReference>
<dbReference type="Pfam" id="PF08659">
    <property type="entry name" value="KR"/>
    <property type="match status" value="1"/>
</dbReference>
<dbReference type="PROSITE" id="PS50075">
    <property type="entry name" value="CARRIER"/>
    <property type="match status" value="1"/>
</dbReference>
<dbReference type="Gene3D" id="1.10.1200.10">
    <property type="entry name" value="ACP-like"/>
    <property type="match status" value="1"/>
</dbReference>
<proteinExistence type="predicted"/>
<dbReference type="Pfam" id="PF14765">
    <property type="entry name" value="PS-DH"/>
    <property type="match status" value="1"/>
</dbReference>
<dbReference type="SUPFAM" id="SSF47336">
    <property type="entry name" value="ACP-like"/>
    <property type="match status" value="1"/>
</dbReference>
<dbReference type="InterPro" id="IPR055123">
    <property type="entry name" value="SpnB-like_Rossmann"/>
</dbReference>
<feature type="active site" description="Proton donor; for dehydratase activity" evidence="4">
    <location>
        <position position="280"/>
    </location>
</feature>
<name>A0ABS2J5D4_9ACTN</name>
<reference evidence="7 8" key="1">
    <citation type="submission" date="2021-02" db="EMBL/GenBank/DDBJ databases">
        <authorList>
            <person name="Ra J.-S."/>
        </authorList>
    </citation>
    <scope>NUCLEOTIDE SEQUENCE [LARGE SCALE GENOMIC DNA]</scope>
    <source>
        <strain evidence="7 8">MMS20-R1-14</strain>
    </source>
</reference>
<sequence length="1006" mass="104302">SLEVLGSGGVVVPTLRRGEGGVGRVLLSLGEAFVSGVGVDWRGVVGAGRLVEVPTYAFQGERYWLEAPRNTGDLSAAGLDQAGHPMLGAAVELAGDAGTLYTGRFSLTTHPWLTDHLVGGTVLLPGAAFVDLALHCAAHAGLAMVDDLTLHAPLALPAQGVVDLQVVASGPDDTGRRRVTIHGRSADTDSGQDWVLHASGVLTPVADPAGTTPANWPPVDAVPVDLTGLYDRLAEHGYGYGTAFRGLTGLWRDPEHCYAEITLPEGTDPAGHRLHPALLDAALHPLLALALADTDGPLPLRIPFSWQGVTATDVTPTRLRVRWDASGGETVRMDMADDTGVPIGSVRALTLREIDPARLAALRTDRLPLHEIRWSPVEIPAVADPTQDRVLVGADGHHLRELPGVDPVDYPDIESLRAAVADGRPAPSTVLVSCTGSAPGAGPDPAGTGLPTRRVLDLVQGWLACGELAQSKLVVVTSGALPLPGDADVDLAVAPVAGLLRTARAENPGAVVHIDVDADSGTALPGALATGEPEIALRHGVGLVPRMVVRRSEEPATPPRLDPDGTVLITGATGALGALVARHLVTTYGVRHLLLLSRRGADAPGAEELLADLTALGATARLVACDVGERESVAAALATVPAAHPLTAVVHAAGVIDDGVLPSLTPQRLDAVWQPKAQAALHLHELTADADLAAFVLFSSVAGQLGNLGQGNYAAANVALDALAEHRRAAGLVGTSLVWGLWGDTDGTGAGAAAKLDRAALDRVSRGGLLPLSLDEGLALFDDALAAGPAVLVTARFDIAGLSARTETDNVPPRLYGLARTARRPGGGQQPSQPLVTRLAGLPVGEQQKIVLDLVRRNVVAVLGGDRVARVDDDLSFKELGFESLSAVELRNRLSAATGLQLPATMVFDHPRPTSLADFIRETAAPADAEGPVLAELDRLSAAMAAASSDRGLRRLVASRLESMLADWKAAPTDRQTGTDANALIESASVAEIFDLIDQEFGTVPQ</sequence>
<evidence type="ECO:0000259" key="6">
    <source>
        <dbReference type="PROSITE" id="PS52019"/>
    </source>
</evidence>
<protein>
    <submittedName>
        <fullName evidence="7">SDR family NAD(P)-dependent oxidoreductase</fullName>
    </submittedName>
</protein>
<dbReference type="Pfam" id="PF00550">
    <property type="entry name" value="PP-binding"/>
    <property type="match status" value="1"/>
</dbReference>
<dbReference type="InterPro" id="IPR020806">
    <property type="entry name" value="PKS_PP-bd"/>
</dbReference>
<dbReference type="InterPro" id="IPR049552">
    <property type="entry name" value="PKS_DH_N"/>
</dbReference>
<dbReference type="InterPro" id="IPR006162">
    <property type="entry name" value="Ppantetheine_attach_site"/>
</dbReference>
<accession>A0ABS2J5D4</accession>
<keyword evidence="3" id="KW-0808">Transferase</keyword>
<feature type="region of interest" description="N-terminal hotdog fold" evidence="4">
    <location>
        <begin position="84"/>
        <end position="209"/>
    </location>
</feature>
<dbReference type="RefSeq" id="WP_204928611.1">
    <property type="nucleotide sequence ID" value="NZ_JAFEUC010000026.1"/>
</dbReference>
<feature type="active site" description="Proton acceptor; for dehydratase activity" evidence="4">
    <location>
        <position position="116"/>
    </location>
</feature>
<dbReference type="CDD" id="cd08956">
    <property type="entry name" value="KR_3_FAS_SDR_x"/>
    <property type="match status" value="1"/>
</dbReference>
<dbReference type="PROSITE" id="PS00012">
    <property type="entry name" value="PHOSPHOPANTETHEINE"/>
    <property type="match status" value="1"/>
</dbReference>
<keyword evidence="1" id="KW-0596">Phosphopantetheine</keyword>
<dbReference type="Proteomes" id="UP001518872">
    <property type="component" value="Unassembled WGS sequence"/>
</dbReference>
<dbReference type="InterPro" id="IPR049900">
    <property type="entry name" value="PKS_mFAS_DH"/>
</dbReference>
<dbReference type="InterPro" id="IPR020807">
    <property type="entry name" value="PKS_DH"/>
</dbReference>
<evidence type="ECO:0000256" key="4">
    <source>
        <dbReference type="PROSITE-ProRule" id="PRU01363"/>
    </source>
</evidence>
<comment type="caution">
    <text evidence="7">The sequence shown here is derived from an EMBL/GenBank/DDBJ whole genome shotgun (WGS) entry which is preliminary data.</text>
</comment>
<dbReference type="InterPro" id="IPR057326">
    <property type="entry name" value="KR_dom"/>
</dbReference>
<evidence type="ECO:0000256" key="2">
    <source>
        <dbReference type="ARBA" id="ARBA00022553"/>
    </source>
</evidence>
<dbReference type="InterPro" id="IPR042104">
    <property type="entry name" value="PKS_dehydratase_sf"/>
</dbReference>
<dbReference type="PANTHER" id="PTHR43775">
    <property type="entry name" value="FATTY ACID SYNTHASE"/>
    <property type="match status" value="1"/>
</dbReference>
<evidence type="ECO:0000313" key="7">
    <source>
        <dbReference type="EMBL" id="MBM7080898.1"/>
    </source>
</evidence>
<dbReference type="InterPro" id="IPR013968">
    <property type="entry name" value="PKS_KR"/>
</dbReference>
<evidence type="ECO:0000256" key="3">
    <source>
        <dbReference type="ARBA" id="ARBA00022679"/>
    </source>
</evidence>
<dbReference type="SMART" id="SM00826">
    <property type="entry name" value="PKS_DH"/>
    <property type="match status" value="1"/>
</dbReference>
<feature type="non-terminal residue" evidence="7">
    <location>
        <position position="1"/>
    </location>
</feature>
<dbReference type="Pfam" id="PF22953">
    <property type="entry name" value="SpnB_Rossmann"/>
    <property type="match status" value="1"/>
</dbReference>
<gene>
    <name evidence="7" type="ORF">JQX11_31770</name>
</gene>
<feature type="domain" description="Carrier" evidence="5">
    <location>
        <begin position="849"/>
        <end position="924"/>
    </location>
</feature>
<evidence type="ECO:0000313" key="8">
    <source>
        <dbReference type="Proteomes" id="UP001518872"/>
    </source>
</evidence>
<dbReference type="SMART" id="SM00822">
    <property type="entry name" value="PKS_KR"/>
    <property type="match status" value="1"/>
</dbReference>
<dbReference type="EMBL" id="JAFEUC010000026">
    <property type="protein sequence ID" value="MBM7080898.1"/>
    <property type="molecule type" value="Genomic_DNA"/>
</dbReference>
<feature type="domain" description="PKS/mFAS DH" evidence="6">
    <location>
        <begin position="84"/>
        <end position="360"/>
    </location>
</feature>
<evidence type="ECO:0000256" key="1">
    <source>
        <dbReference type="ARBA" id="ARBA00022450"/>
    </source>
</evidence>
<organism evidence="7 8">
    <name type="scientific">Micromonospora humida</name>
    <dbReference type="NCBI Taxonomy" id="2809018"/>
    <lineage>
        <taxon>Bacteria</taxon>
        <taxon>Bacillati</taxon>
        <taxon>Actinomycetota</taxon>
        <taxon>Actinomycetes</taxon>
        <taxon>Micromonosporales</taxon>
        <taxon>Micromonosporaceae</taxon>
        <taxon>Micromonospora</taxon>
    </lineage>
</organism>
<dbReference type="InterPro" id="IPR009081">
    <property type="entry name" value="PP-bd_ACP"/>
</dbReference>
<keyword evidence="8" id="KW-1185">Reference proteome</keyword>
<dbReference type="SUPFAM" id="SSF51735">
    <property type="entry name" value="NAD(P)-binding Rossmann-fold domains"/>
    <property type="match status" value="2"/>
</dbReference>